<dbReference type="InterPro" id="IPR003245">
    <property type="entry name" value="Phytocyanin_dom"/>
</dbReference>
<dbReference type="HOGENOM" id="CLU_038599_0_1_1"/>
<protein>
    <recommendedName>
        <fullName evidence="3">Phytocyanin domain-containing protein</fullName>
    </recommendedName>
</protein>
<dbReference type="SUPFAM" id="SSF49503">
    <property type="entry name" value="Cupredoxins"/>
    <property type="match status" value="1"/>
</dbReference>
<reference evidence="4 5" key="1">
    <citation type="submission" date="2014-04" db="EMBL/GenBank/DDBJ databases">
        <authorList>
            <consortium name="DOE Joint Genome Institute"/>
            <person name="Kuo A."/>
            <person name="Kohler A."/>
            <person name="Costa M.D."/>
            <person name="Nagy L.G."/>
            <person name="Floudas D."/>
            <person name="Copeland A."/>
            <person name="Barry K.W."/>
            <person name="Cichocki N."/>
            <person name="Veneault-Fourrey C."/>
            <person name="LaButti K."/>
            <person name="Lindquist E.A."/>
            <person name="Lipzen A."/>
            <person name="Lundell T."/>
            <person name="Morin E."/>
            <person name="Murat C."/>
            <person name="Sun H."/>
            <person name="Tunlid A."/>
            <person name="Henrissat B."/>
            <person name="Grigoriev I.V."/>
            <person name="Hibbett D.S."/>
            <person name="Martin F."/>
            <person name="Nordberg H.P."/>
            <person name="Cantor M.N."/>
            <person name="Hua S.X."/>
        </authorList>
    </citation>
    <scope>NUCLEOTIDE SEQUENCE [LARGE SCALE GENOMIC DNA]</scope>
    <source>
        <strain evidence="4 5">Marx 270</strain>
    </source>
</reference>
<dbReference type="InParanoid" id="A0A0C3IW48"/>
<dbReference type="Proteomes" id="UP000054217">
    <property type="component" value="Unassembled WGS sequence"/>
</dbReference>
<accession>A0A0C3IW48</accession>
<organism evidence="4 5">
    <name type="scientific">Pisolithus tinctorius Marx 270</name>
    <dbReference type="NCBI Taxonomy" id="870435"/>
    <lineage>
        <taxon>Eukaryota</taxon>
        <taxon>Fungi</taxon>
        <taxon>Dikarya</taxon>
        <taxon>Basidiomycota</taxon>
        <taxon>Agaricomycotina</taxon>
        <taxon>Agaricomycetes</taxon>
        <taxon>Agaricomycetidae</taxon>
        <taxon>Boletales</taxon>
        <taxon>Sclerodermatineae</taxon>
        <taxon>Pisolithaceae</taxon>
        <taxon>Pisolithus</taxon>
    </lineage>
</organism>
<keyword evidence="5" id="KW-1185">Reference proteome</keyword>
<feature type="domain" description="Phytocyanin" evidence="3">
    <location>
        <begin position="136"/>
        <end position="204"/>
    </location>
</feature>
<dbReference type="AlphaFoldDB" id="A0A0C3IW48"/>
<proteinExistence type="predicted"/>
<dbReference type="Pfam" id="PF02298">
    <property type="entry name" value="Cu_bind_like"/>
    <property type="match status" value="1"/>
</dbReference>
<dbReference type="Gene3D" id="2.60.40.420">
    <property type="entry name" value="Cupredoxins - blue copper proteins"/>
    <property type="match status" value="1"/>
</dbReference>
<keyword evidence="2" id="KW-0732">Signal</keyword>
<dbReference type="EMBL" id="KN831991">
    <property type="protein sequence ID" value="KIO01058.1"/>
    <property type="molecule type" value="Genomic_DNA"/>
</dbReference>
<feature type="region of interest" description="Disordered" evidence="1">
    <location>
        <begin position="314"/>
        <end position="340"/>
    </location>
</feature>
<dbReference type="OrthoDB" id="2331100at2759"/>
<sequence length="369" mass="38038">MFSRIFLASIAAGLAAAWPANNTVASGMWSANSYAAQSGTGSMNSYTSPSSGWSANSYTSPSGGWSASSYSASSNGWATPPCTCGGNVYTTSTTPSTTPPCTTTATGTTASGMSHTVVVAPTQGILRYVPFVVNASVGDTVVFVWNANNHTVTKSSELAICNKTTDAPFASGEQNKSFVFQQMVNDTNSTFFYCGTPGHCQKGMFGIINPPNAAMGSNMSLSSMMPAMAANSSAMGAMWQYTQMMTQNNTMAAGWGGGIDMSGMPQWAYQYVAENVMYTRTFLAANPETLNEDGSVSLSSAGSTPLMVPVDITSVQNGSTSSQGGNSGSSPTQSSSSNPYATMTGGAAQLLSSKVVVGFTVAISLIFVL</sequence>
<evidence type="ECO:0000313" key="5">
    <source>
        <dbReference type="Proteomes" id="UP000054217"/>
    </source>
</evidence>
<evidence type="ECO:0000313" key="4">
    <source>
        <dbReference type="EMBL" id="KIO01058.1"/>
    </source>
</evidence>
<dbReference type="STRING" id="870435.A0A0C3IW48"/>
<feature type="compositionally biased region" description="Low complexity" evidence="1">
    <location>
        <begin position="314"/>
        <end position="338"/>
    </location>
</feature>
<name>A0A0C3IW48_PISTI</name>
<dbReference type="GO" id="GO:0009055">
    <property type="term" value="F:electron transfer activity"/>
    <property type="evidence" value="ECO:0007669"/>
    <property type="project" value="InterPro"/>
</dbReference>
<dbReference type="PANTHER" id="PTHR34883:SF17">
    <property type="entry name" value="CUPREDOXIN"/>
    <property type="match status" value="1"/>
</dbReference>
<dbReference type="PANTHER" id="PTHR34883">
    <property type="entry name" value="SERINE-RICH PROTEIN, PUTATIVE-RELATED-RELATED"/>
    <property type="match status" value="1"/>
</dbReference>
<dbReference type="InterPro" id="IPR008972">
    <property type="entry name" value="Cupredoxin"/>
</dbReference>
<evidence type="ECO:0000256" key="1">
    <source>
        <dbReference type="SAM" id="MobiDB-lite"/>
    </source>
</evidence>
<gene>
    <name evidence="4" type="ORF">M404DRAFT_1003346</name>
</gene>
<evidence type="ECO:0000256" key="2">
    <source>
        <dbReference type="SAM" id="SignalP"/>
    </source>
</evidence>
<feature type="chain" id="PRO_5002166135" description="Phytocyanin domain-containing protein" evidence="2">
    <location>
        <begin position="18"/>
        <end position="369"/>
    </location>
</feature>
<reference evidence="5" key="2">
    <citation type="submission" date="2015-01" db="EMBL/GenBank/DDBJ databases">
        <title>Evolutionary Origins and Diversification of the Mycorrhizal Mutualists.</title>
        <authorList>
            <consortium name="DOE Joint Genome Institute"/>
            <consortium name="Mycorrhizal Genomics Consortium"/>
            <person name="Kohler A."/>
            <person name="Kuo A."/>
            <person name="Nagy L.G."/>
            <person name="Floudas D."/>
            <person name="Copeland A."/>
            <person name="Barry K.W."/>
            <person name="Cichocki N."/>
            <person name="Veneault-Fourrey C."/>
            <person name="LaButti K."/>
            <person name="Lindquist E.A."/>
            <person name="Lipzen A."/>
            <person name="Lundell T."/>
            <person name="Morin E."/>
            <person name="Murat C."/>
            <person name="Riley R."/>
            <person name="Ohm R."/>
            <person name="Sun H."/>
            <person name="Tunlid A."/>
            <person name="Henrissat B."/>
            <person name="Grigoriev I.V."/>
            <person name="Hibbett D.S."/>
            <person name="Martin F."/>
        </authorList>
    </citation>
    <scope>NUCLEOTIDE SEQUENCE [LARGE SCALE GENOMIC DNA]</scope>
    <source>
        <strain evidence="5">Marx 270</strain>
    </source>
</reference>
<evidence type="ECO:0000259" key="3">
    <source>
        <dbReference type="Pfam" id="PF02298"/>
    </source>
</evidence>
<feature type="signal peptide" evidence="2">
    <location>
        <begin position="1"/>
        <end position="17"/>
    </location>
</feature>
<dbReference type="InterPro" id="IPR052953">
    <property type="entry name" value="Ser-rich/MCO-related"/>
</dbReference>